<dbReference type="EMBL" id="LK391707">
    <property type="protein sequence ID" value="CDR94741.1"/>
    <property type="molecule type" value="Genomic_DNA"/>
</dbReference>
<evidence type="ECO:0000313" key="2">
    <source>
        <dbReference type="EMBL" id="CDR94741.1"/>
    </source>
</evidence>
<dbReference type="OrthoDB" id="365210at2759"/>
<organism evidence="2 3">
    <name type="scientific">Babesia bigemina</name>
    <dbReference type="NCBI Taxonomy" id="5866"/>
    <lineage>
        <taxon>Eukaryota</taxon>
        <taxon>Sar</taxon>
        <taxon>Alveolata</taxon>
        <taxon>Apicomplexa</taxon>
        <taxon>Aconoidasida</taxon>
        <taxon>Piroplasmida</taxon>
        <taxon>Babesiidae</taxon>
        <taxon>Babesia</taxon>
    </lineage>
</organism>
<feature type="region of interest" description="Disordered" evidence="1">
    <location>
        <begin position="240"/>
        <end position="260"/>
    </location>
</feature>
<sequence length="369" mass="40929">MNKATLVRCFRGIEDSFSCNEARINPYLFAQKQLKIVTNCAIALTKIDPHEPGAVTHTLLGTFTRHAKRILSETHKLCADSTTSPRLGYKISANQDPHAAAATLRQRILKLQNEASLAFTLAMCAQNTHEHERQCMGGVLPPVEPRLCTDRSVVALIGALHKGERFKSEGSSETAERCFKHLIDRSQSIRRLTCRECSLLLWRRVATHYMNAAATDDCVRQTSTLIYHCYEKLKDEVFMNFGDDPPGTSDPRQDQGPPALPDERALKRLQQTLSNVSQAALIMRHCESPSGAASLLHALGPSSIRRLSHMLTLAWRLQGRAQRSHKSSDTHTKVGLAVADAMDGRRMRCTYESAVGNSAYTVDILVTAP</sequence>
<evidence type="ECO:0000256" key="1">
    <source>
        <dbReference type="SAM" id="MobiDB-lite"/>
    </source>
</evidence>
<dbReference type="RefSeq" id="XP_012766927.1">
    <property type="nucleotide sequence ID" value="XM_012911473.1"/>
</dbReference>
<dbReference type="GeneID" id="24563282"/>
<proteinExistence type="predicted"/>
<protein>
    <submittedName>
        <fullName evidence="2">Uncharacterized protein</fullName>
    </submittedName>
</protein>
<keyword evidence="3" id="KW-1185">Reference proteome</keyword>
<name>A0A061D1T1_BABBI</name>
<evidence type="ECO:0000313" key="3">
    <source>
        <dbReference type="Proteomes" id="UP000033188"/>
    </source>
</evidence>
<dbReference type="VEuPathDB" id="PiroplasmaDB:BBBOND_0110390"/>
<accession>A0A061D1T1</accession>
<gene>
    <name evidence="2" type="ORF">BBBOND_0110390</name>
</gene>
<dbReference type="OMA" id="NTHEHER"/>
<dbReference type="KEGG" id="bbig:BBBOND_0110390"/>
<reference evidence="3" key="1">
    <citation type="journal article" date="2014" name="Nucleic Acids Res.">
        <title>The evolutionary dynamics of variant antigen genes in Babesia reveal a history of genomic innovation underlying host-parasite interaction.</title>
        <authorList>
            <person name="Jackson A.P."/>
            <person name="Otto T.D."/>
            <person name="Darby A."/>
            <person name="Ramaprasad A."/>
            <person name="Xia D."/>
            <person name="Echaide I.E."/>
            <person name="Farber M."/>
            <person name="Gahlot S."/>
            <person name="Gamble J."/>
            <person name="Gupta D."/>
            <person name="Gupta Y."/>
            <person name="Jackson L."/>
            <person name="Malandrin L."/>
            <person name="Malas T.B."/>
            <person name="Moussa E."/>
            <person name="Nair M."/>
            <person name="Reid A.J."/>
            <person name="Sanders M."/>
            <person name="Sharma J."/>
            <person name="Tracey A."/>
            <person name="Quail M.A."/>
            <person name="Weir W."/>
            <person name="Wastling J.M."/>
            <person name="Hall N."/>
            <person name="Willadsen P."/>
            <person name="Lingelbach K."/>
            <person name="Shiels B."/>
            <person name="Tait A."/>
            <person name="Berriman M."/>
            <person name="Allred D.R."/>
            <person name="Pain A."/>
        </authorList>
    </citation>
    <scope>NUCLEOTIDE SEQUENCE [LARGE SCALE GENOMIC DNA]</scope>
    <source>
        <strain evidence="3">Bond</strain>
    </source>
</reference>
<dbReference type="Proteomes" id="UP000033188">
    <property type="component" value="Chromosome 1"/>
</dbReference>
<dbReference type="AlphaFoldDB" id="A0A061D1T1"/>